<keyword evidence="11 14" id="KW-1133">Transmembrane helix</keyword>
<keyword evidence="6" id="KW-0808">Transferase</keyword>
<evidence type="ECO:0000313" key="18">
    <source>
        <dbReference type="Proteomes" id="UP001314796"/>
    </source>
</evidence>
<proteinExistence type="predicted"/>
<evidence type="ECO:0000259" key="15">
    <source>
        <dbReference type="PROSITE" id="PS50109"/>
    </source>
</evidence>
<evidence type="ECO:0000256" key="8">
    <source>
        <dbReference type="ARBA" id="ARBA00022741"/>
    </source>
</evidence>
<feature type="transmembrane region" description="Helical" evidence="14">
    <location>
        <begin position="20"/>
        <end position="38"/>
    </location>
</feature>
<keyword evidence="18" id="KW-1185">Reference proteome</keyword>
<dbReference type="SUPFAM" id="SSF55874">
    <property type="entry name" value="ATPase domain of HSP90 chaperone/DNA topoisomerase II/histidine kinase"/>
    <property type="match status" value="1"/>
</dbReference>
<comment type="subcellular location">
    <subcellularLocation>
        <location evidence="2">Cell membrane</location>
        <topology evidence="2">Multi-pass membrane protein</topology>
    </subcellularLocation>
</comment>
<dbReference type="Pfam" id="PF02518">
    <property type="entry name" value="HATPase_c"/>
    <property type="match status" value="1"/>
</dbReference>
<feature type="transmembrane region" description="Helical" evidence="14">
    <location>
        <begin position="183"/>
        <end position="202"/>
    </location>
</feature>
<keyword evidence="7 14" id="KW-0812">Transmembrane</keyword>
<dbReference type="EMBL" id="JAFBEE010000002">
    <property type="protein sequence ID" value="MBM7613859.1"/>
    <property type="molecule type" value="Genomic_DNA"/>
</dbReference>
<evidence type="ECO:0000313" key="17">
    <source>
        <dbReference type="EMBL" id="MBM7613859.1"/>
    </source>
</evidence>
<dbReference type="PROSITE" id="PS50885">
    <property type="entry name" value="HAMP"/>
    <property type="match status" value="1"/>
</dbReference>
<evidence type="ECO:0000259" key="16">
    <source>
        <dbReference type="PROSITE" id="PS50885"/>
    </source>
</evidence>
<evidence type="ECO:0000256" key="5">
    <source>
        <dbReference type="ARBA" id="ARBA00022553"/>
    </source>
</evidence>
<evidence type="ECO:0000256" key="3">
    <source>
        <dbReference type="ARBA" id="ARBA00012438"/>
    </source>
</evidence>
<evidence type="ECO:0000256" key="9">
    <source>
        <dbReference type="ARBA" id="ARBA00022777"/>
    </source>
</evidence>
<dbReference type="PANTHER" id="PTHR45528">
    <property type="entry name" value="SENSOR HISTIDINE KINASE CPXA"/>
    <property type="match status" value="1"/>
</dbReference>
<feature type="domain" description="HAMP" evidence="16">
    <location>
        <begin position="204"/>
        <end position="256"/>
    </location>
</feature>
<evidence type="ECO:0000256" key="4">
    <source>
        <dbReference type="ARBA" id="ARBA00022475"/>
    </source>
</evidence>
<accession>A0ABS2NLP7</accession>
<dbReference type="CDD" id="cd06225">
    <property type="entry name" value="HAMP"/>
    <property type="match status" value="1"/>
</dbReference>
<dbReference type="CDD" id="cd00082">
    <property type="entry name" value="HisKA"/>
    <property type="match status" value="1"/>
</dbReference>
<dbReference type="InterPro" id="IPR036890">
    <property type="entry name" value="HATPase_C_sf"/>
</dbReference>
<dbReference type="InterPro" id="IPR005467">
    <property type="entry name" value="His_kinase_dom"/>
</dbReference>
<reference evidence="17 18" key="1">
    <citation type="submission" date="2021-01" db="EMBL/GenBank/DDBJ databases">
        <title>Genomic Encyclopedia of Type Strains, Phase IV (KMG-IV): sequencing the most valuable type-strain genomes for metagenomic binning, comparative biology and taxonomic classification.</title>
        <authorList>
            <person name="Goeker M."/>
        </authorList>
    </citation>
    <scope>NUCLEOTIDE SEQUENCE [LARGE SCALE GENOMIC DNA]</scope>
    <source>
        <strain evidence="17 18">DSM 25890</strain>
    </source>
</reference>
<evidence type="ECO:0000256" key="7">
    <source>
        <dbReference type="ARBA" id="ARBA00022692"/>
    </source>
</evidence>
<keyword evidence="8" id="KW-0547">Nucleotide-binding</keyword>
<feature type="domain" description="Histidine kinase" evidence="15">
    <location>
        <begin position="264"/>
        <end position="481"/>
    </location>
</feature>
<keyword evidence="9 17" id="KW-0418">Kinase</keyword>
<keyword evidence="4" id="KW-1003">Cell membrane</keyword>
<evidence type="ECO:0000256" key="10">
    <source>
        <dbReference type="ARBA" id="ARBA00022840"/>
    </source>
</evidence>
<dbReference type="InterPro" id="IPR050398">
    <property type="entry name" value="HssS/ArlS-like"/>
</dbReference>
<organism evidence="17 18">
    <name type="scientific">Alkaliphilus hydrothermalis</name>
    <dbReference type="NCBI Taxonomy" id="1482730"/>
    <lineage>
        <taxon>Bacteria</taxon>
        <taxon>Bacillati</taxon>
        <taxon>Bacillota</taxon>
        <taxon>Clostridia</taxon>
        <taxon>Peptostreptococcales</taxon>
        <taxon>Natronincolaceae</taxon>
        <taxon>Alkaliphilus</taxon>
    </lineage>
</organism>
<keyword evidence="13 14" id="KW-0472">Membrane</keyword>
<comment type="caution">
    <text evidence="17">The sequence shown here is derived from an EMBL/GenBank/DDBJ whole genome shotgun (WGS) entry which is preliminary data.</text>
</comment>
<dbReference type="Gene3D" id="1.10.287.130">
    <property type="match status" value="1"/>
</dbReference>
<keyword evidence="12" id="KW-0902">Two-component regulatory system</keyword>
<evidence type="ECO:0000256" key="1">
    <source>
        <dbReference type="ARBA" id="ARBA00000085"/>
    </source>
</evidence>
<dbReference type="SUPFAM" id="SSF158472">
    <property type="entry name" value="HAMP domain-like"/>
    <property type="match status" value="1"/>
</dbReference>
<evidence type="ECO:0000256" key="13">
    <source>
        <dbReference type="ARBA" id="ARBA00023136"/>
    </source>
</evidence>
<evidence type="ECO:0000256" key="14">
    <source>
        <dbReference type="SAM" id="Phobius"/>
    </source>
</evidence>
<dbReference type="SMART" id="SM00304">
    <property type="entry name" value="HAMP"/>
    <property type="match status" value="1"/>
</dbReference>
<dbReference type="Pfam" id="PF00672">
    <property type="entry name" value="HAMP"/>
    <property type="match status" value="1"/>
</dbReference>
<dbReference type="Gene3D" id="3.30.565.10">
    <property type="entry name" value="Histidine kinase-like ATPase, C-terminal domain"/>
    <property type="match status" value="1"/>
</dbReference>
<dbReference type="InterPro" id="IPR003594">
    <property type="entry name" value="HATPase_dom"/>
</dbReference>
<dbReference type="InterPro" id="IPR036097">
    <property type="entry name" value="HisK_dim/P_sf"/>
</dbReference>
<dbReference type="Gene3D" id="3.30.450.20">
    <property type="entry name" value="PAS domain"/>
    <property type="match status" value="1"/>
</dbReference>
<comment type="catalytic activity">
    <reaction evidence="1">
        <text>ATP + protein L-histidine = ADP + protein N-phospho-L-histidine.</text>
        <dbReference type="EC" id="2.7.13.3"/>
    </reaction>
</comment>
<dbReference type="PANTHER" id="PTHR45528:SF1">
    <property type="entry name" value="SENSOR HISTIDINE KINASE CPXA"/>
    <property type="match status" value="1"/>
</dbReference>
<dbReference type="Pfam" id="PF00512">
    <property type="entry name" value="HisKA"/>
    <property type="match status" value="1"/>
</dbReference>
<dbReference type="GO" id="GO:0016301">
    <property type="term" value="F:kinase activity"/>
    <property type="evidence" value="ECO:0007669"/>
    <property type="project" value="UniProtKB-KW"/>
</dbReference>
<dbReference type="SUPFAM" id="SSF47384">
    <property type="entry name" value="Homodimeric domain of signal transducing histidine kinase"/>
    <property type="match status" value="1"/>
</dbReference>
<gene>
    <name evidence="17" type="ORF">JOC73_000368</name>
</gene>
<dbReference type="SMART" id="SM00387">
    <property type="entry name" value="HATPase_c"/>
    <property type="match status" value="1"/>
</dbReference>
<dbReference type="Gene3D" id="1.10.8.500">
    <property type="entry name" value="HAMP domain in histidine kinase"/>
    <property type="match status" value="1"/>
</dbReference>
<keyword evidence="10" id="KW-0067">ATP-binding</keyword>
<name>A0ABS2NLP7_9FIRM</name>
<sequence length="483" mass="55182">MGTILGINSKFISIRWKLLSTYLLLLVIALLIINIFVYERIKSNYITEKEISYITQGNIISNRVRLSVDEENKMFNQLVLSQMMEEVSRLVDGRILIVDRENTVMYDSFHDLKNSPINLYEVNRAMKGEQISHQYDLPKFGKVLYIGVPVSYYDDYSDTILGVVFLSVSLEDTYQRINNIKNLLFFISLITLLLITVISLLLSDMISEPIKELTEVMQKTAHGAMDQKVSMEGNDEIGQLSKAYNFMSTKLSHIEKQRQDFVANVSRELKTPLSSMKLLSESLLTQPDTPVEVYQEFLKDIDSEIDRLNGIIESLLAMVDMNEEKLKLDYQLASVNYLVEKVANSIRPLAHKKNIKIFINQWEKIQIYLDKGKIYQALMNIIHNAVKYTDEGGKVVISILKEGKYVVIRIDDNGIGIPTDSLPYIFERFYRVDSARSRKTGGSGLGLSISHQIISLHQGTVDVESTVNVGTTFYIRLPMELNP</sequence>
<dbReference type="SMART" id="SM00388">
    <property type="entry name" value="HisKA"/>
    <property type="match status" value="1"/>
</dbReference>
<dbReference type="InterPro" id="IPR004358">
    <property type="entry name" value="Sig_transdc_His_kin-like_C"/>
</dbReference>
<dbReference type="RefSeq" id="WP_243427831.1">
    <property type="nucleotide sequence ID" value="NZ_JAFBEE010000002.1"/>
</dbReference>
<evidence type="ECO:0000256" key="2">
    <source>
        <dbReference type="ARBA" id="ARBA00004651"/>
    </source>
</evidence>
<dbReference type="CDD" id="cd00075">
    <property type="entry name" value="HATPase"/>
    <property type="match status" value="1"/>
</dbReference>
<protein>
    <recommendedName>
        <fullName evidence="3">histidine kinase</fullName>
        <ecNumber evidence="3">2.7.13.3</ecNumber>
    </recommendedName>
</protein>
<dbReference type="InterPro" id="IPR003661">
    <property type="entry name" value="HisK_dim/P_dom"/>
</dbReference>
<dbReference type="Proteomes" id="UP001314796">
    <property type="component" value="Unassembled WGS sequence"/>
</dbReference>
<evidence type="ECO:0000256" key="11">
    <source>
        <dbReference type="ARBA" id="ARBA00022989"/>
    </source>
</evidence>
<keyword evidence="5" id="KW-0597">Phosphoprotein</keyword>
<dbReference type="EC" id="2.7.13.3" evidence="3"/>
<evidence type="ECO:0000256" key="6">
    <source>
        <dbReference type="ARBA" id="ARBA00022679"/>
    </source>
</evidence>
<dbReference type="InterPro" id="IPR003660">
    <property type="entry name" value="HAMP_dom"/>
</dbReference>
<dbReference type="PROSITE" id="PS50109">
    <property type="entry name" value="HIS_KIN"/>
    <property type="match status" value="1"/>
</dbReference>
<dbReference type="PRINTS" id="PR00344">
    <property type="entry name" value="BCTRLSENSOR"/>
</dbReference>
<evidence type="ECO:0000256" key="12">
    <source>
        <dbReference type="ARBA" id="ARBA00023012"/>
    </source>
</evidence>